<evidence type="ECO:0008006" key="4">
    <source>
        <dbReference type="Google" id="ProtNLM"/>
    </source>
</evidence>
<proteinExistence type="predicted"/>
<dbReference type="OrthoDB" id="7281988at2"/>
<organism evidence="2 3">
    <name type="scientific">Lichenicoccus roseus</name>
    <dbReference type="NCBI Taxonomy" id="2683649"/>
    <lineage>
        <taxon>Bacteria</taxon>
        <taxon>Pseudomonadati</taxon>
        <taxon>Pseudomonadota</taxon>
        <taxon>Alphaproteobacteria</taxon>
        <taxon>Acetobacterales</taxon>
        <taxon>Acetobacteraceae</taxon>
        <taxon>Lichenicoccus</taxon>
    </lineage>
</organism>
<feature type="transmembrane region" description="Helical" evidence="1">
    <location>
        <begin position="71"/>
        <end position="96"/>
    </location>
</feature>
<sequence>MKRPLRNRSPLRGPVRSSVLQGLLLIARGRPEGLQCFAATPDGFLSALAPWLAFLLVGLLLMLLRQPTVSGITLILLSFCALLLPSVLSHALAAAWTRRPFWLRYATAVIWCEWLVIVAYAVSLMLVTALLQLGVPADVAGLVFLALVALYWLWLHWFLAWRGLALGAGRAALLVLAVVVATGVLCALVQLLPPHVGLFTMPGGGSIRLSALPGAGQVT</sequence>
<reference evidence="2 3" key="1">
    <citation type="submission" date="2019-05" db="EMBL/GenBank/DDBJ databases">
        <authorList>
            <person name="Pankratov T."/>
            <person name="Grouzdev D."/>
        </authorList>
    </citation>
    <scope>NUCLEOTIDE SEQUENCE [LARGE SCALE GENOMIC DNA]</scope>
    <source>
        <strain evidence="2 3">KEBCLARHB70R</strain>
    </source>
</reference>
<accession>A0A5R9J8D4</accession>
<protein>
    <recommendedName>
        <fullName evidence="4">Yip1 domain-containing protein</fullName>
    </recommendedName>
</protein>
<gene>
    <name evidence="2" type="ORF">FE263_00980</name>
</gene>
<keyword evidence="3" id="KW-1185">Reference proteome</keyword>
<dbReference type="Proteomes" id="UP000305654">
    <property type="component" value="Unassembled WGS sequence"/>
</dbReference>
<comment type="caution">
    <text evidence="2">The sequence shown here is derived from an EMBL/GenBank/DDBJ whole genome shotgun (WGS) entry which is preliminary data.</text>
</comment>
<dbReference type="AlphaFoldDB" id="A0A5R9J8D4"/>
<feature type="transmembrane region" description="Helical" evidence="1">
    <location>
        <begin position="45"/>
        <end position="64"/>
    </location>
</feature>
<feature type="transmembrane region" description="Helical" evidence="1">
    <location>
        <begin position="102"/>
        <end position="127"/>
    </location>
</feature>
<evidence type="ECO:0000313" key="2">
    <source>
        <dbReference type="EMBL" id="TLU73842.1"/>
    </source>
</evidence>
<dbReference type="EMBL" id="VCDI01000001">
    <property type="protein sequence ID" value="TLU73842.1"/>
    <property type="molecule type" value="Genomic_DNA"/>
</dbReference>
<keyword evidence="1" id="KW-1133">Transmembrane helix</keyword>
<evidence type="ECO:0000256" key="1">
    <source>
        <dbReference type="SAM" id="Phobius"/>
    </source>
</evidence>
<keyword evidence="1" id="KW-0812">Transmembrane</keyword>
<feature type="transmembrane region" description="Helical" evidence="1">
    <location>
        <begin position="171"/>
        <end position="192"/>
    </location>
</feature>
<evidence type="ECO:0000313" key="3">
    <source>
        <dbReference type="Proteomes" id="UP000305654"/>
    </source>
</evidence>
<keyword evidence="1" id="KW-0472">Membrane</keyword>
<name>A0A5R9J8D4_9PROT</name>
<dbReference type="RefSeq" id="WP_138324095.1">
    <property type="nucleotide sequence ID" value="NZ_VCDI01000001.1"/>
</dbReference>
<feature type="transmembrane region" description="Helical" evidence="1">
    <location>
        <begin position="139"/>
        <end position="159"/>
    </location>
</feature>